<evidence type="ECO:0000313" key="4">
    <source>
        <dbReference type="EMBL" id="QFV49799.1"/>
    </source>
</evidence>
<dbReference type="EMBL" id="KY315545">
    <property type="protein sequence ID" value="QFX16113.1"/>
    <property type="molecule type" value="Genomic_DNA"/>
</dbReference>
<evidence type="ECO:0000313" key="1">
    <source>
        <dbReference type="EMBL" id="ARM10173.1"/>
    </source>
</evidence>
<dbReference type="EMBL" id="KY315549">
    <property type="protein sequence ID" value="QFX28748.1"/>
    <property type="molecule type" value="Genomic_DNA"/>
</dbReference>
<accession>A0A1W6GBN7</accession>
<sequence>MFDDACYVTSNIIYKDFTTKPHYLCFCDQIHKDG</sequence>
<proteinExistence type="predicted"/>
<evidence type="ECO:0000313" key="5">
    <source>
        <dbReference type="EMBL" id="QFX16113.1"/>
    </source>
</evidence>
<dbReference type="EMBL" id="KY290183">
    <property type="protein sequence ID" value="QFV47796.1"/>
    <property type="molecule type" value="Genomic_DNA"/>
</dbReference>
<organism evidence="1">
    <name type="scientific">Human betaherpesvirus 6</name>
    <dbReference type="NCBI Taxonomy" id="10368"/>
    <lineage>
        <taxon>Viruses</taxon>
        <taxon>Duplodnaviria</taxon>
        <taxon>Heunggongvirae</taxon>
        <taxon>Peploviricota</taxon>
        <taxon>Herviviricetes</taxon>
        <taxon>Herpesvirales</taxon>
        <taxon>Orthoherpesviridae</taxon>
        <taxon>Betaherpesvirinae</taxon>
        <taxon>Roseolovirus</taxon>
    </lineage>
</organism>
<protein>
    <submittedName>
        <fullName evidence="1">Uncharacterized protein</fullName>
    </submittedName>
</protein>
<name>A0A1W6GBN7_9BETA</name>
<evidence type="ECO:0000313" key="2">
    <source>
        <dbReference type="EMBL" id="QFV26207.1"/>
    </source>
</evidence>
<dbReference type="EMBL" id="KY315558">
    <property type="protein sequence ID" value="ARM10173.1"/>
    <property type="molecule type" value="Genomic_DNA"/>
</dbReference>
<dbReference type="EMBL" id="KY290185">
    <property type="protein sequence ID" value="QFV49799.1"/>
    <property type="molecule type" value="Genomic_DNA"/>
</dbReference>
<evidence type="ECO:0000313" key="6">
    <source>
        <dbReference type="EMBL" id="QFX28748.1"/>
    </source>
</evidence>
<dbReference type="EMBL" id="KY274508">
    <property type="protein sequence ID" value="QFV26207.1"/>
    <property type="molecule type" value="Genomic_DNA"/>
</dbReference>
<evidence type="ECO:0000313" key="3">
    <source>
        <dbReference type="EMBL" id="QFV47796.1"/>
    </source>
</evidence>
<evidence type="ECO:0000313" key="7">
    <source>
        <dbReference type="EMBL" id="QFX53681.1"/>
    </source>
</evidence>
<reference evidence="1" key="1">
    <citation type="journal article" date="2018" name="BMC Genomics">
        <title>Comparative genomic, transcriptomic, and proteomic reannotation of human herpesvirus 6.</title>
        <authorList>
            <person name="Greninger A.L."/>
            <person name="Knudsen G.M."/>
            <person name="Roychoudhury P."/>
            <person name="Hanson D.J."/>
            <person name="Sedlak R.H."/>
            <person name="Xie H."/>
            <person name="Guan J."/>
            <person name="Nguyen T."/>
            <person name="Peddu V."/>
            <person name="Boeckh M."/>
            <person name="Huang M.L."/>
            <person name="Cook L."/>
            <person name="Depledge D.P."/>
            <person name="Zerr D.M."/>
            <person name="Koelle D.M."/>
            <person name="Gantt S."/>
            <person name="Yoshikawa T."/>
            <person name="Caserta M."/>
            <person name="Hill J.A."/>
            <person name="Jerome K.R."/>
        </authorList>
    </citation>
    <scope>NUCLEOTIDE SEQUENCE</scope>
    <source>
        <strain evidence="4">HP104A5</strain>
        <strain evidence="2">HP15A11</strain>
        <strain evidence="3">HP73C5</strain>
        <strain evidence="5">HP88D9</strain>
        <strain evidence="6">HP94B11</strain>
        <strain evidence="7">JHPT-D12</strain>
        <strain evidence="1">JHPT-G1</strain>
    </source>
</reference>
<dbReference type="EMBL" id="KY315555">
    <property type="protein sequence ID" value="QFX53681.1"/>
    <property type="molecule type" value="Genomic_DNA"/>
</dbReference>